<accession>A0A165WZA7</accession>
<keyword evidence="2" id="KW-1185">Reference proteome</keyword>
<dbReference type="AlphaFoldDB" id="A0A165WZA7"/>
<gene>
    <name evidence="1" type="ORF">SISSUDRAFT_1056360</name>
</gene>
<dbReference type="Proteomes" id="UP000076798">
    <property type="component" value="Unassembled WGS sequence"/>
</dbReference>
<name>A0A165WZA7_9AGAM</name>
<protein>
    <submittedName>
        <fullName evidence="1">Uncharacterized protein</fullName>
    </submittedName>
</protein>
<proteinExistence type="predicted"/>
<evidence type="ECO:0000313" key="1">
    <source>
        <dbReference type="EMBL" id="KZT31675.1"/>
    </source>
</evidence>
<sequence>MSPTTLTCKRIKLFSRLRKHLRSIILRRRQSKSTPSAVTLYLARRARRLEREDSERERHTPGVSLIALTSHSSHNIDTAPSSNSLTNSFYNSSNSEFSSKSDYGSDGSSDASFAFPAASSSTSSDSNVFPHVAAHSTSSSAHGIHDLRRESIKQRLPPRRELVDRHQKNLPRRRHLLKNFDDPWPALFAENTKSELSKETCWNGVAVSKKWEAWRLDKITNNKNTSNTLVMTADQRQTIRALRDSILYNTRPIGEGPDDVVNHHLAKRRKTFPVPPPIFFE</sequence>
<reference evidence="1 2" key="1">
    <citation type="journal article" date="2016" name="Mol. Biol. Evol.">
        <title>Comparative Genomics of Early-Diverging Mushroom-Forming Fungi Provides Insights into the Origins of Lignocellulose Decay Capabilities.</title>
        <authorList>
            <person name="Nagy L.G."/>
            <person name="Riley R."/>
            <person name="Tritt A."/>
            <person name="Adam C."/>
            <person name="Daum C."/>
            <person name="Floudas D."/>
            <person name="Sun H."/>
            <person name="Yadav J.S."/>
            <person name="Pangilinan J."/>
            <person name="Larsson K.H."/>
            <person name="Matsuura K."/>
            <person name="Barry K."/>
            <person name="Labutti K."/>
            <person name="Kuo R."/>
            <person name="Ohm R.A."/>
            <person name="Bhattacharya S.S."/>
            <person name="Shirouzu T."/>
            <person name="Yoshinaga Y."/>
            <person name="Martin F.M."/>
            <person name="Grigoriev I.V."/>
            <person name="Hibbett D.S."/>
        </authorList>
    </citation>
    <scope>NUCLEOTIDE SEQUENCE [LARGE SCALE GENOMIC DNA]</scope>
    <source>
        <strain evidence="1 2">HHB10207 ss-3</strain>
    </source>
</reference>
<evidence type="ECO:0000313" key="2">
    <source>
        <dbReference type="Proteomes" id="UP000076798"/>
    </source>
</evidence>
<organism evidence="1 2">
    <name type="scientific">Sistotremastrum suecicum HHB10207 ss-3</name>
    <dbReference type="NCBI Taxonomy" id="1314776"/>
    <lineage>
        <taxon>Eukaryota</taxon>
        <taxon>Fungi</taxon>
        <taxon>Dikarya</taxon>
        <taxon>Basidiomycota</taxon>
        <taxon>Agaricomycotina</taxon>
        <taxon>Agaricomycetes</taxon>
        <taxon>Sistotremastrales</taxon>
        <taxon>Sistotremastraceae</taxon>
        <taxon>Sistotremastrum</taxon>
    </lineage>
</organism>
<dbReference type="EMBL" id="KV428493">
    <property type="protein sequence ID" value="KZT31675.1"/>
    <property type="molecule type" value="Genomic_DNA"/>
</dbReference>